<dbReference type="AlphaFoldDB" id="A0A5B7JXY6"/>
<evidence type="ECO:0000313" key="2">
    <source>
        <dbReference type="EMBL" id="MPC99689.1"/>
    </source>
</evidence>
<feature type="region of interest" description="Disordered" evidence="1">
    <location>
        <begin position="196"/>
        <end position="216"/>
    </location>
</feature>
<organism evidence="2 3">
    <name type="scientific">Portunus trituberculatus</name>
    <name type="common">Swimming crab</name>
    <name type="synonym">Neptunus trituberculatus</name>
    <dbReference type="NCBI Taxonomy" id="210409"/>
    <lineage>
        <taxon>Eukaryota</taxon>
        <taxon>Metazoa</taxon>
        <taxon>Ecdysozoa</taxon>
        <taxon>Arthropoda</taxon>
        <taxon>Crustacea</taxon>
        <taxon>Multicrustacea</taxon>
        <taxon>Malacostraca</taxon>
        <taxon>Eumalacostraca</taxon>
        <taxon>Eucarida</taxon>
        <taxon>Decapoda</taxon>
        <taxon>Pleocyemata</taxon>
        <taxon>Brachyura</taxon>
        <taxon>Eubrachyura</taxon>
        <taxon>Portunoidea</taxon>
        <taxon>Portunidae</taxon>
        <taxon>Portuninae</taxon>
        <taxon>Portunus</taxon>
    </lineage>
</organism>
<accession>A0A5B7JXY6</accession>
<dbReference type="EMBL" id="VSRR010119395">
    <property type="protein sequence ID" value="MPC99689.1"/>
    <property type="molecule type" value="Genomic_DNA"/>
</dbReference>
<gene>
    <name evidence="2" type="ORF">E2C01_095117</name>
</gene>
<protein>
    <recommendedName>
        <fullName evidence="4">CCHC-type domain-containing protein</fullName>
    </recommendedName>
</protein>
<dbReference type="Proteomes" id="UP000324222">
    <property type="component" value="Unassembled WGS sequence"/>
</dbReference>
<evidence type="ECO:0000256" key="1">
    <source>
        <dbReference type="SAM" id="MobiDB-lite"/>
    </source>
</evidence>
<comment type="caution">
    <text evidence="2">The sequence shown here is derived from an EMBL/GenBank/DDBJ whole genome shotgun (WGS) entry which is preliminary data.</text>
</comment>
<sequence length="245" mass="25627">MAGADVTADDVTEEPLVASYRQRGPTPCWPECAPQSSGLPGKFCHYCGEKHGKAPCPARNLVCKSCGKRGHVKVCRAAKKQDMAVNSVTVGSVAVAPATGDSDGGRGHRSTGVCCRPQTHVHAWSLACASAASGWHTEPRQNTALQSGGSYLPHQPPGLHHVPGCALCGERGAGVPVVHHLKGTRPHPPIFSQAFSRNSWGGSDGQRRPQRAGSACSYPHTALGGERHLAGAVATEAHLGIRLQH</sequence>
<evidence type="ECO:0008006" key="4">
    <source>
        <dbReference type="Google" id="ProtNLM"/>
    </source>
</evidence>
<evidence type="ECO:0000313" key="3">
    <source>
        <dbReference type="Proteomes" id="UP000324222"/>
    </source>
</evidence>
<reference evidence="2 3" key="1">
    <citation type="submission" date="2019-05" db="EMBL/GenBank/DDBJ databases">
        <title>Another draft genome of Portunus trituberculatus and its Hox gene families provides insights of decapod evolution.</title>
        <authorList>
            <person name="Jeong J.-H."/>
            <person name="Song I."/>
            <person name="Kim S."/>
            <person name="Choi T."/>
            <person name="Kim D."/>
            <person name="Ryu S."/>
            <person name="Kim W."/>
        </authorList>
    </citation>
    <scope>NUCLEOTIDE SEQUENCE [LARGE SCALE GENOMIC DNA]</scope>
    <source>
        <tissue evidence="2">Muscle</tissue>
    </source>
</reference>
<proteinExistence type="predicted"/>
<keyword evidence="3" id="KW-1185">Reference proteome</keyword>
<name>A0A5B7JXY6_PORTR</name>